<keyword evidence="3" id="KW-1185">Reference proteome</keyword>
<name>A0A8J9U3S9_9NEOP</name>
<reference evidence="2" key="1">
    <citation type="submission" date="2021-12" db="EMBL/GenBank/DDBJ databases">
        <authorList>
            <person name="Martin H S."/>
        </authorList>
    </citation>
    <scope>NUCLEOTIDE SEQUENCE</scope>
</reference>
<dbReference type="EMBL" id="OV170221">
    <property type="protein sequence ID" value="CAH0713332.1"/>
    <property type="molecule type" value="Genomic_DNA"/>
</dbReference>
<evidence type="ECO:0000313" key="2">
    <source>
        <dbReference type="EMBL" id="CAH0713332.1"/>
    </source>
</evidence>
<proteinExistence type="predicted"/>
<feature type="non-terminal residue" evidence="2">
    <location>
        <position position="76"/>
    </location>
</feature>
<evidence type="ECO:0000313" key="3">
    <source>
        <dbReference type="Proteomes" id="UP000838878"/>
    </source>
</evidence>
<gene>
    <name evidence="2" type="ORF">BINO364_LOCUS505</name>
</gene>
<sequence>MPEYGAAHESVPVQEPVPPPLYAPEQELAPVHVPVPDPEPRPVHAPSPVHEPVPVQDTSVPKHRHPNSTRDNIVLP</sequence>
<accession>A0A8J9U3S9</accession>
<protein>
    <submittedName>
        <fullName evidence="2">Uncharacterized protein</fullName>
    </submittedName>
</protein>
<feature type="region of interest" description="Disordered" evidence="1">
    <location>
        <begin position="1"/>
        <end position="76"/>
    </location>
</feature>
<organism evidence="2 3">
    <name type="scientific">Brenthis ino</name>
    <name type="common">lesser marbled fritillary</name>
    <dbReference type="NCBI Taxonomy" id="405034"/>
    <lineage>
        <taxon>Eukaryota</taxon>
        <taxon>Metazoa</taxon>
        <taxon>Ecdysozoa</taxon>
        <taxon>Arthropoda</taxon>
        <taxon>Hexapoda</taxon>
        <taxon>Insecta</taxon>
        <taxon>Pterygota</taxon>
        <taxon>Neoptera</taxon>
        <taxon>Endopterygota</taxon>
        <taxon>Lepidoptera</taxon>
        <taxon>Glossata</taxon>
        <taxon>Ditrysia</taxon>
        <taxon>Papilionoidea</taxon>
        <taxon>Nymphalidae</taxon>
        <taxon>Heliconiinae</taxon>
        <taxon>Argynnini</taxon>
        <taxon>Brenthis</taxon>
    </lineage>
</organism>
<dbReference type="OrthoDB" id="9905114at2759"/>
<dbReference type="Proteomes" id="UP000838878">
    <property type="component" value="Chromosome 1"/>
</dbReference>
<evidence type="ECO:0000256" key="1">
    <source>
        <dbReference type="SAM" id="MobiDB-lite"/>
    </source>
</evidence>
<feature type="compositionally biased region" description="Pro residues" evidence="1">
    <location>
        <begin position="33"/>
        <end position="51"/>
    </location>
</feature>
<dbReference type="AlphaFoldDB" id="A0A8J9U3S9"/>